<gene>
    <name evidence="1" type="ORF">FBU59_005581</name>
</gene>
<reference evidence="1" key="1">
    <citation type="submission" date="2022-07" db="EMBL/GenBank/DDBJ databases">
        <title>Phylogenomic reconstructions and comparative analyses of Kickxellomycotina fungi.</title>
        <authorList>
            <person name="Reynolds N.K."/>
            <person name="Stajich J.E."/>
            <person name="Barry K."/>
            <person name="Grigoriev I.V."/>
            <person name="Crous P."/>
            <person name="Smith M.E."/>
        </authorList>
    </citation>
    <scope>NUCLEOTIDE SEQUENCE</scope>
    <source>
        <strain evidence="1">NRRL 5244</strain>
    </source>
</reference>
<comment type="caution">
    <text evidence="1">The sequence shown here is derived from an EMBL/GenBank/DDBJ whole genome shotgun (WGS) entry which is preliminary data.</text>
</comment>
<name>A0ACC1J2E5_9FUNG</name>
<protein>
    <submittedName>
        <fullName evidence="1">Uncharacterized protein</fullName>
    </submittedName>
</protein>
<proteinExistence type="predicted"/>
<organism evidence="1 2">
    <name type="scientific">Linderina macrospora</name>
    <dbReference type="NCBI Taxonomy" id="4868"/>
    <lineage>
        <taxon>Eukaryota</taxon>
        <taxon>Fungi</taxon>
        <taxon>Fungi incertae sedis</taxon>
        <taxon>Zoopagomycota</taxon>
        <taxon>Kickxellomycotina</taxon>
        <taxon>Kickxellomycetes</taxon>
        <taxon>Kickxellales</taxon>
        <taxon>Kickxellaceae</taxon>
        <taxon>Linderina</taxon>
    </lineage>
</organism>
<dbReference type="EMBL" id="JANBPW010004492">
    <property type="protein sequence ID" value="KAJ1934805.1"/>
    <property type="molecule type" value="Genomic_DNA"/>
</dbReference>
<evidence type="ECO:0000313" key="2">
    <source>
        <dbReference type="Proteomes" id="UP001150603"/>
    </source>
</evidence>
<dbReference type="Proteomes" id="UP001150603">
    <property type="component" value="Unassembled WGS sequence"/>
</dbReference>
<keyword evidence="2" id="KW-1185">Reference proteome</keyword>
<sequence>MVSTCVDAGKRTWQSFVDVFGRDSLHLVPDKFGRRLVLTVFAVEMVDHLQGLGRPVHQWVSAVKDIWFSAAADLRLTVHVHRLAAQLRWLDEHQMTDSLAVFVGMPLDRRIIDSNGLLRDDRLGHAMRSAPDYEQRAALATTMVDFALEAVSRCARASAADASLKRVLAGWIGRLVSGLRDVQADETRAVQGTVDLRSLVAAMSQRIMQMVQMYCLDLGLSPDLLGTAATAPV</sequence>
<accession>A0ACC1J2E5</accession>
<evidence type="ECO:0000313" key="1">
    <source>
        <dbReference type="EMBL" id="KAJ1934805.1"/>
    </source>
</evidence>